<evidence type="ECO:0000313" key="2">
    <source>
        <dbReference type="EMBL" id="MCB5446564.1"/>
    </source>
</evidence>
<feature type="domain" description="PRC-barrel" evidence="1">
    <location>
        <begin position="1"/>
        <end position="75"/>
    </location>
</feature>
<organism evidence="3">
    <name type="scientific">Intestinibacter bartlettii</name>
    <dbReference type="NCBI Taxonomy" id="261299"/>
    <lineage>
        <taxon>Bacteria</taxon>
        <taxon>Bacillati</taxon>
        <taxon>Bacillota</taxon>
        <taxon>Clostridia</taxon>
        <taxon>Peptostreptococcales</taxon>
        <taxon>Peptostreptococcaceae</taxon>
        <taxon>Intestinibacter</taxon>
    </lineage>
</organism>
<evidence type="ECO:0000313" key="3">
    <source>
        <dbReference type="EMBL" id="VYT73418.1"/>
    </source>
</evidence>
<dbReference type="Proteomes" id="UP001299409">
    <property type="component" value="Unassembled WGS sequence"/>
</dbReference>
<dbReference type="PANTHER" id="PTHR40061:SF1">
    <property type="entry name" value="SPORULATION PROTEIN YLMC-RELATED"/>
    <property type="match status" value="1"/>
</dbReference>
<dbReference type="AlphaFoldDB" id="A0A6N2Z5Y5"/>
<evidence type="ECO:0000313" key="4">
    <source>
        <dbReference type="Proteomes" id="UP001299409"/>
    </source>
</evidence>
<dbReference type="InterPro" id="IPR014238">
    <property type="entry name" value="Spore_YlmC/YmxH"/>
</dbReference>
<protein>
    <submittedName>
        <fullName evidence="3">PRC-barrel domain protein</fullName>
    </submittedName>
    <submittedName>
        <fullName evidence="2">YlmC/YmxH family sporulation protein</fullName>
    </submittedName>
</protein>
<reference evidence="3" key="1">
    <citation type="submission" date="2019-11" db="EMBL/GenBank/DDBJ databases">
        <authorList>
            <person name="Feng L."/>
        </authorList>
    </citation>
    <scope>NUCLEOTIDE SEQUENCE</scope>
    <source>
        <strain evidence="3">IbartlettiiLFYP30</strain>
    </source>
</reference>
<dbReference type="InterPro" id="IPR027275">
    <property type="entry name" value="PRC-brl_dom"/>
</dbReference>
<reference evidence="2 4" key="2">
    <citation type="submission" date="2021-10" db="EMBL/GenBank/DDBJ databases">
        <title>Collection of gut derived symbiotic bacterial strains cultured from healthy donors.</title>
        <authorList>
            <person name="Lin H."/>
            <person name="Littmann E."/>
            <person name="Claire K."/>
            <person name="Pamer E."/>
        </authorList>
    </citation>
    <scope>NUCLEOTIDE SEQUENCE [LARGE SCALE GENOMIC DNA]</scope>
    <source>
        <strain evidence="2 4">MSK.17.68</strain>
    </source>
</reference>
<dbReference type="GeneID" id="89565616"/>
<dbReference type="SUPFAM" id="SSF50346">
    <property type="entry name" value="PRC-barrel domain"/>
    <property type="match status" value="1"/>
</dbReference>
<sequence length="88" mass="9868">MMRISDIMEKEIINVKNGKKLGFITDIDLDVENGKVSSFSITGSSGNFFYRGAEIDTVYWKDILRIGCDTIIVSIGSNLNFDQNQIDV</sequence>
<evidence type="ECO:0000259" key="1">
    <source>
        <dbReference type="Pfam" id="PF05239"/>
    </source>
</evidence>
<proteinExistence type="predicted"/>
<dbReference type="Pfam" id="PF05239">
    <property type="entry name" value="PRC"/>
    <property type="match status" value="1"/>
</dbReference>
<dbReference type="EMBL" id="JAJBMB010000009">
    <property type="protein sequence ID" value="MCB5446564.1"/>
    <property type="molecule type" value="Genomic_DNA"/>
</dbReference>
<name>A0A6N2Z5Y5_9FIRM</name>
<dbReference type="RefSeq" id="WP_007287882.1">
    <property type="nucleotide sequence ID" value="NZ_BAABXU010000001.1"/>
</dbReference>
<dbReference type="NCBIfam" id="TIGR02888">
    <property type="entry name" value="spore_YlmC_YmxH"/>
    <property type="match status" value="1"/>
</dbReference>
<dbReference type="PANTHER" id="PTHR40061">
    <property type="entry name" value="SPORULATION PROTEIN YLMC-RELATED"/>
    <property type="match status" value="1"/>
</dbReference>
<dbReference type="Gene3D" id="2.30.30.240">
    <property type="entry name" value="PRC-barrel domain"/>
    <property type="match status" value="1"/>
</dbReference>
<dbReference type="InterPro" id="IPR011033">
    <property type="entry name" value="PRC_barrel-like_sf"/>
</dbReference>
<gene>
    <name evidence="3" type="ORF">IBLFYP30_01038</name>
    <name evidence="2" type="ORF">LIP50_10150</name>
</gene>
<dbReference type="EMBL" id="CACRUE010000009">
    <property type="protein sequence ID" value="VYT73418.1"/>
    <property type="molecule type" value="Genomic_DNA"/>
</dbReference>
<keyword evidence="4" id="KW-1185">Reference proteome</keyword>
<accession>A0A6N2Z5Y5</accession>